<dbReference type="RefSeq" id="WP_225249233.1">
    <property type="nucleotide sequence ID" value="NZ_JAIWIU010000004.1"/>
</dbReference>
<accession>A0ABS7YG24</accession>
<sequence>MNNHLEAGIVELVEEFISSGKPCSSYLSIAERRASYIAGNALAGESPLEVTEFTDMVDGIPVKIYRPELGEGLPVVLYFHGGCFISGGFATHDIQLRQIAKAADAIVICIQYRLAPEYIYPAAHDDVYTVASGLNSRISTLGGDPNRVIFMGDSAGAQLALATSLRLVKNGLPIPAKQILLYPMLDPLGQSASYQQNGTDYIITAKMLLSGFSLYAGEGKCADNIDELNLLKNHDYKGLPATVIVTAECDPLRDEGETLYRQMLSSGVEVHCERYLGVIHGFFQLGGVSSSARRCMQMVVNEIVASH</sequence>
<evidence type="ECO:0000259" key="2">
    <source>
        <dbReference type="Pfam" id="PF07859"/>
    </source>
</evidence>
<organism evidence="3 4">
    <name type="scientific">Vibrio tritonius</name>
    <dbReference type="NCBI Taxonomy" id="1435069"/>
    <lineage>
        <taxon>Bacteria</taxon>
        <taxon>Pseudomonadati</taxon>
        <taxon>Pseudomonadota</taxon>
        <taxon>Gammaproteobacteria</taxon>
        <taxon>Vibrionales</taxon>
        <taxon>Vibrionaceae</taxon>
        <taxon>Vibrio</taxon>
    </lineage>
</organism>
<keyword evidence="1 3" id="KW-0378">Hydrolase</keyword>
<proteinExistence type="predicted"/>
<dbReference type="GO" id="GO:0016787">
    <property type="term" value="F:hydrolase activity"/>
    <property type="evidence" value="ECO:0007669"/>
    <property type="project" value="UniProtKB-KW"/>
</dbReference>
<protein>
    <submittedName>
        <fullName evidence="3">Alpha/beta hydrolase</fullName>
    </submittedName>
</protein>
<keyword evidence="4" id="KW-1185">Reference proteome</keyword>
<name>A0ABS7YG24_9VIBR</name>
<dbReference type="Proteomes" id="UP001199044">
    <property type="component" value="Unassembled WGS sequence"/>
</dbReference>
<comment type="caution">
    <text evidence="3">The sequence shown here is derived from an EMBL/GenBank/DDBJ whole genome shotgun (WGS) entry which is preliminary data.</text>
</comment>
<dbReference type="Pfam" id="PF07859">
    <property type="entry name" value="Abhydrolase_3"/>
    <property type="match status" value="1"/>
</dbReference>
<evidence type="ECO:0000313" key="3">
    <source>
        <dbReference type="EMBL" id="MCA2014609.1"/>
    </source>
</evidence>
<evidence type="ECO:0000313" key="4">
    <source>
        <dbReference type="Proteomes" id="UP001199044"/>
    </source>
</evidence>
<dbReference type="InterPro" id="IPR029058">
    <property type="entry name" value="AB_hydrolase_fold"/>
</dbReference>
<reference evidence="4" key="1">
    <citation type="submission" date="2023-07" db="EMBL/GenBank/DDBJ databases">
        <title>Molecular identification of indigenous halophilic bacteria isolated from red sea cost, biodegradation of synthetic dyes and assessment of degraded metabolite toxicity.</title>
        <authorList>
            <person name="Chaieb K."/>
            <person name="Altayb H.N."/>
        </authorList>
    </citation>
    <scope>NUCLEOTIDE SEQUENCE [LARGE SCALE GENOMIC DNA]</scope>
    <source>
        <strain evidence="4">K20</strain>
    </source>
</reference>
<dbReference type="InterPro" id="IPR050300">
    <property type="entry name" value="GDXG_lipolytic_enzyme"/>
</dbReference>
<evidence type="ECO:0000256" key="1">
    <source>
        <dbReference type="ARBA" id="ARBA00022801"/>
    </source>
</evidence>
<dbReference type="PANTHER" id="PTHR48081">
    <property type="entry name" value="AB HYDROLASE SUPERFAMILY PROTEIN C4A8.06C"/>
    <property type="match status" value="1"/>
</dbReference>
<feature type="domain" description="Alpha/beta hydrolase fold-3" evidence="2">
    <location>
        <begin position="76"/>
        <end position="283"/>
    </location>
</feature>
<dbReference type="PANTHER" id="PTHR48081:SF8">
    <property type="entry name" value="ALPHA_BETA HYDROLASE FOLD-3 DOMAIN-CONTAINING PROTEIN-RELATED"/>
    <property type="match status" value="1"/>
</dbReference>
<dbReference type="EMBL" id="JAIWIU010000004">
    <property type="protein sequence ID" value="MCA2014609.1"/>
    <property type="molecule type" value="Genomic_DNA"/>
</dbReference>
<dbReference type="SUPFAM" id="SSF53474">
    <property type="entry name" value="alpha/beta-Hydrolases"/>
    <property type="match status" value="1"/>
</dbReference>
<dbReference type="InterPro" id="IPR013094">
    <property type="entry name" value="AB_hydrolase_3"/>
</dbReference>
<gene>
    <name evidence="3" type="ORF">LDJ79_00705</name>
</gene>
<dbReference type="Gene3D" id="3.40.50.1820">
    <property type="entry name" value="alpha/beta hydrolase"/>
    <property type="match status" value="1"/>
</dbReference>